<dbReference type="HOGENOM" id="CLU_014247_0_0_1"/>
<dbReference type="EMBL" id="AHHD01000465">
    <property type="protein sequence ID" value="EKG11927.1"/>
    <property type="molecule type" value="Genomic_DNA"/>
</dbReference>
<dbReference type="InParanoid" id="K2RG88"/>
<evidence type="ECO:0000313" key="4">
    <source>
        <dbReference type="Proteomes" id="UP000007129"/>
    </source>
</evidence>
<keyword evidence="2" id="KW-0472">Membrane</keyword>
<dbReference type="eggNOG" id="ENOG502SHTF">
    <property type="taxonomic scope" value="Eukaryota"/>
</dbReference>
<organism evidence="3 4">
    <name type="scientific">Macrophomina phaseolina (strain MS6)</name>
    <name type="common">Charcoal rot fungus</name>
    <dbReference type="NCBI Taxonomy" id="1126212"/>
    <lineage>
        <taxon>Eukaryota</taxon>
        <taxon>Fungi</taxon>
        <taxon>Dikarya</taxon>
        <taxon>Ascomycota</taxon>
        <taxon>Pezizomycotina</taxon>
        <taxon>Dothideomycetes</taxon>
        <taxon>Dothideomycetes incertae sedis</taxon>
        <taxon>Botryosphaeriales</taxon>
        <taxon>Botryosphaeriaceae</taxon>
        <taxon>Macrophomina</taxon>
    </lineage>
</organism>
<dbReference type="OrthoDB" id="3540210at2759"/>
<dbReference type="VEuPathDB" id="FungiDB:MPH_10971"/>
<feature type="transmembrane region" description="Helical" evidence="2">
    <location>
        <begin position="31"/>
        <end position="55"/>
    </location>
</feature>
<feature type="transmembrane region" description="Helical" evidence="2">
    <location>
        <begin position="539"/>
        <end position="572"/>
    </location>
</feature>
<dbReference type="AlphaFoldDB" id="K2RG88"/>
<keyword evidence="2" id="KW-0812">Transmembrane</keyword>
<reference evidence="3 4" key="1">
    <citation type="journal article" date="2012" name="BMC Genomics">
        <title>Tools to kill: Genome of one of the most destructive plant pathogenic fungi Macrophomina phaseolina.</title>
        <authorList>
            <person name="Islam M.S."/>
            <person name="Haque M.S."/>
            <person name="Islam M.M."/>
            <person name="Emdad E.M."/>
            <person name="Halim A."/>
            <person name="Hossen Q.M.M."/>
            <person name="Hossain M.Z."/>
            <person name="Ahmed B."/>
            <person name="Rahim S."/>
            <person name="Rahman M.S."/>
            <person name="Alam M.M."/>
            <person name="Hou S."/>
            <person name="Wan X."/>
            <person name="Saito J.A."/>
            <person name="Alam M."/>
        </authorList>
    </citation>
    <scope>NUCLEOTIDE SEQUENCE [LARGE SCALE GENOMIC DNA]</scope>
    <source>
        <strain evidence="3 4">MS6</strain>
    </source>
</reference>
<evidence type="ECO:0000313" key="3">
    <source>
        <dbReference type="EMBL" id="EKG11927.1"/>
    </source>
</evidence>
<proteinExistence type="predicted"/>
<accession>K2RG88</accession>
<dbReference type="Proteomes" id="UP000007129">
    <property type="component" value="Unassembled WGS sequence"/>
</dbReference>
<feature type="transmembrane region" description="Helical" evidence="2">
    <location>
        <begin position="105"/>
        <end position="130"/>
    </location>
</feature>
<sequence>MSSTIEVYKGVWKDHANGVWTLTLSERSGGILSAAVIIFAGFAAAQAWNIVKFVLHQALSSQKPSDGYRHNLRAVLRNSNSHTEALWLFVRLSGGWRKKLGLATALLRGSLLITLALVFVIASAVIRLYIPLMWTANGDQVLIKNGHCGYVSISPGNITAWSVYWADRMESATTYVRQCYGETQSSGVCARQPSSRLNWTSSDAACPFTDTDLCITDNSVPLMMDTGYINTNRHLGMNAKDEDAIDYRKIVTCSPMRSNFVDITYSNSTSLNESILHYYYGSRPVANASDTLAYYENSLRYVNGYTLTTLGYDPAGTSELWLPNTTITDRTDVGASIFFLSPNWMPYLSPVSDPWFATDPEPSRWGDALGVPIYLQARPVSVLGCIEQHQLCRASASGSSADRQCTAPLSSRAIPAAALALGMSARQSATAMRLVSAAVVQQPDFSFIARMMPGDRLLAAKTLVTTTQYGALPADQWRAEVARWFGMSLALIQEGVVEYVVGPGPASVGAPFVVEQADGAALDDCASQRIRVGAGYTSFHLPALIVVAVVGCAVAVVGMFVDVVVGALQAWWRVGEYRRLQWVMDGAFQQQRLMYEAAGVGGWVDASSYVPVTEEKSFPLIDGIDRGHPRLRRRSVEGRGDEKDGAVVDDRESA</sequence>
<keyword evidence="2" id="KW-1133">Transmembrane helix</keyword>
<evidence type="ECO:0000256" key="2">
    <source>
        <dbReference type="SAM" id="Phobius"/>
    </source>
</evidence>
<feature type="region of interest" description="Disordered" evidence="1">
    <location>
        <begin position="631"/>
        <end position="654"/>
    </location>
</feature>
<comment type="caution">
    <text evidence="3">The sequence shown here is derived from an EMBL/GenBank/DDBJ whole genome shotgun (WGS) entry which is preliminary data.</text>
</comment>
<name>K2RG88_MACPH</name>
<protein>
    <submittedName>
        <fullName evidence="3">Cytochrome P450</fullName>
    </submittedName>
</protein>
<gene>
    <name evidence="3" type="ORF">MPH_10971</name>
</gene>
<evidence type="ECO:0000256" key="1">
    <source>
        <dbReference type="SAM" id="MobiDB-lite"/>
    </source>
</evidence>